<reference evidence="2 3" key="1">
    <citation type="submission" date="2019-04" db="EMBL/GenBank/DDBJ databases">
        <title>High contiguity whole genome sequence and gene annotation resource for two Venturia nashicola isolates.</title>
        <authorList>
            <person name="Prokchorchik M."/>
            <person name="Won K."/>
            <person name="Lee Y."/>
            <person name="Choi E.D."/>
            <person name="Segonzac C."/>
            <person name="Sohn K.H."/>
        </authorList>
    </citation>
    <scope>NUCLEOTIDE SEQUENCE [LARGE SCALE GENOMIC DNA]</scope>
    <source>
        <strain evidence="2 3">PRI2</strain>
    </source>
</reference>
<dbReference type="AlphaFoldDB" id="A0A4Z1P3H6"/>
<gene>
    <name evidence="2" type="ORF">E6O75_ATG08451</name>
</gene>
<comment type="caution">
    <text evidence="2">The sequence shown here is derived from an EMBL/GenBank/DDBJ whole genome shotgun (WGS) entry which is preliminary data.</text>
</comment>
<proteinExistence type="predicted"/>
<evidence type="ECO:0000313" key="3">
    <source>
        <dbReference type="Proteomes" id="UP000298493"/>
    </source>
</evidence>
<keyword evidence="3" id="KW-1185">Reference proteome</keyword>
<sequence length="105" mass="11525">MRDIGKLKDVSNGVASVGLFNLHQPLKLMILVYPSALYANPYEPSEGRESKNSVAQTLFSAYTYVESSAGELPAMRHRHIKSSFCSQNPIDSYPAQAMDAATSEQ</sequence>
<name>A0A4Z1P3H6_9PEZI</name>
<evidence type="ECO:0000313" key="2">
    <source>
        <dbReference type="EMBL" id="TID15198.1"/>
    </source>
</evidence>
<feature type="region of interest" description="Disordered" evidence="1">
    <location>
        <begin position="86"/>
        <end position="105"/>
    </location>
</feature>
<protein>
    <submittedName>
        <fullName evidence="2">Uncharacterized protein</fullName>
    </submittedName>
</protein>
<dbReference type="Proteomes" id="UP000298493">
    <property type="component" value="Unassembled WGS sequence"/>
</dbReference>
<evidence type="ECO:0000256" key="1">
    <source>
        <dbReference type="SAM" id="MobiDB-lite"/>
    </source>
</evidence>
<organism evidence="2 3">
    <name type="scientific">Venturia nashicola</name>
    <dbReference type="NCBI Taxonomy" id="86259"/>
    <lineage>
        <taxon>Eukaryota</taxon>
        <taxon>Fungi</taxon>
        <taxon>Dikarya</taxon>
        <taxon>Ascomycota</taxon>
        <taxon>Pezizomycotina</taxon>
        <taxon>Dothideomycetes</taxon>
        <taxon>Pleosporomycetidae</taxon>
        <taxon>Venturiales</taxon>
        <taxon>Venturiaceae</taxon>
        <taxon>Venturia</taxon>
    </lineage>
</organism>
<accession>A0A4Z1P3H6</accession>
<dbReference type="EMBL" id="SNSC02000021">
    <property type="protein sequence ID" value="TID15198.1"/>
    <property type="molecule type" value="Genomic_DNA"/>
</dbReference>